<dbReference type="Proteomes" id="UP000887579">
    <property type="component" value="Unplaced"/>
</dbReference>
<reference evidence="2" key="1">
    <citation type="submission" date="2022-11" db="UniProtKB">
        <authorList>
            <consortium name="WormBaseParasite"/>
        </authorList>
    </citation>
    <scope>IDENTIFICATION</scope>
</reference>
<accession>A0AC34G712</accession>
<sequence>MANVNAQNVHVMMDLLEPSVLGKCKCEAGYEGDDCNCSTDQAPCRDNGQVCSNNGKCKCSKCSCNDGFTGAFCSVAQASNEKDGTTLNANDFSSSTSATSESQPKEDGSILPETTDSSDAANVEASEAMEQDGESSGTEAIQMRVLLALLVVFLSVKLGLIFNA</sequence>
<proteinExistence type="predicted"/>
<dbReference type="WBParaSite" id="ES5_v2.g25565.t1">
    <property type="protein sequence ID" value="ES5_v2.g25565.t1"/>
    <property type="gene ID" value="ES5_v2.g25565"/>
</dbReference>
<protein>
    <submittedName>
        <fullName evidence="2">EGF-like domain-containing protein</fullName>
    </submittedName>
</protein>
<evidence type="ECO:0000313" key="2">
    <source>
        <dbReference type="WBParaSite" id="ES5_v2.g25565.t1"/>
    </source>
</evidence>
<name>A0AC34G712_9BILA</name>
<organism evidence="1 2">
    <name type="scientific">Panagrolaimus sp. ES5</name>
    <dbReference type="NCBI Taxonomy" id="591445"/>
    <lineage>
        <taxon>Eukaryota</taxon>
        <taxon>Metazoa</taxon>
        <taxon>Ecdysozoa</taxon>
        <taxon>Nematoda</taxon>
        <taxon>Chromadorea</taxon>
        <taxon>Rhabditida</taxon>
        <taxon>Tylenchina</taxon>
        <taxon>Panagrolaimomorpha</taxon>
        <taxon>Panagrolaimoidea</taxon>
        <taxon>Panagrolaimidae</taxon>
        <taxon>Panagrolaimus</taxon>
    </lineage>
</organism>
<evidence type="ECO:0000313" key="1">
    <source>
        <dbReference type="Proteomes" id="UP000887579"/>
    </source>
</evidence>